<organism evidence="2 3">
    <name type="scientific">Pantoea eucrina</name>
    <dbReference type="NCBI Taxonomy" id="472693"/>
    <lineage>
        <taxon>Bacteria</taxon>
        <taxon>Pseudomonadati</taxon>
        <taxon>Pseudomonadota</taxon>
        <taxon>Gammaproteobacteria</taxon>
        <taxon>Enterobacterales</taxon>
        <taxon>Erwiniaceae</taxon>
        <taxon>Pantoea</taxon>
    </lineage>
</organism>
<dbReference type="GeneID" id="84691478"/>
<feature type="domain" description="Glycosyl transferase family 25" evidence="1">
    <location>
        <begin position="2"/>
        <end position="169"/>
    </location>
</feature>
<reference evidence="2 3" key="1">
    <citation type="submission" date="2021-01" db="EMBL/GenBank/DDBJ databases">
        <title>Complete genome sequence of Pantoea eucrina OB49, a heavy metal tolerant bacterium with PGPR potential isolated from wheat in Algeria.</title>
        <authorList>
            <person name="Lekired A."/>
            <person name="Ouzari I.H."/>
        </authorList>
    </citation>
    <scope>NUCLEOTIDE SEQUENCE [LARGE SCALE GENOMIC DNA]</scope>
    <source>
        <strain evidence="2 3">OB49</strain>
    </source>
</reference>
<name>A0ABS1Z0K2_9GAMM</name>
<dbReference type="InterPro" id="IPR002654">
    <property type="entry name" value="Glyco_trans_25"/>
</dbReference>
<gene>
    <name evidence="2" type="ORF">JJB79_00620</name>
</gene>
<evidence type="ECO:0000259" key="1">
    <source>
        <dbReference type="Pfam" id="PF01755"/>
    </source>
</evidence>
<dbReference type="Proteomes" id="UP000809137">
    <property type="component" value="Unassembled WGS sequence"/>
</dbReference>
<dbReference type="CDD" id="cd06532">
    <property type="entry name" value="Glyco_transf_25"/>
    <property type="match status" value="1"/>
</dbReference>
<keyword evidence="3" id="KW-1185">Reference proteome</keyword>
<accession>A0ABS1Z0K2</accession>
<evidence type="ECO:0000313" key="2">
    <source>
        <dbReference type="EMBL" id="MBM0745928.1"/>
    </source>
</evidence>
<evidence type="ECO:0000313" key="3">
    <source>
        <dbReference type="Proteomes" id="UP000809137"/>
    </source>
</evidence>
<proteinExistence type="predicted"/>
<comment type="caution">
    <text evidence="2">The sequence shown here is derived from an EMBL/GenBank/DDBJ whole genome shotgun (WGS) entry which is preliminary data.</text>
</comment>
<sequence>MKIFIVNLKRSVERRNKIASQLDALNLDYEFVEAVDGTLMTADERAAASAPINYAFLPGEIGCALSHQKIYQKIVDSNIEAAMILEDDIIFTREARDVLEKIKPASHRPEVILFSRANSYLLSPVSHLTHKHALHKTLQATTTHSYVINHKAAQSLLKNLHPVWITADKWTLFAEHAFVSVFSVVPHPVQLSEEASQSTINSNNDMSEIARQKKVIWNQLMSSRPLKARLKHRFRRAIVPLFYKIVDQGKG</sequence>
<protein>
    <submittedName>
        <fullName evidence="2">Glycosyltransferase family 25 protein</fullName>
    </submittedName>
</protein>
<dbReference type="EMBL" id="JAFCXS010000001">
    <property type="protein sequence ID" value="MBM0745928.1"/>
    <property type="molecule type" value="Genomic_DNA"/>
</dbReference>
<dbReference type="RefSeq" id="WP_039384857.1">
    <property type="nucleotide sequence ID" value="NZ_CP083448.1"/>
</dbReference>
<dbReference type="Pfam" id="PF01755">
    <property type="entry name" value="Glyco_transf_25"/>
    <property type="match status" value="1"/>
</dbReference>